<dbReference type="GO" id="GO:0035438">
    <property type="term" value="F:cyclic-di-GMP binding"/>
    <property type="evidence" value="ECO:0007669"/>
    <property type="project" value="InterPro"/>
</dbReference>
<dbReference type="RefSeq" id="WP_188709827.1">
    <property type="nucleotide sequence ID" value="NZ_BMIG01000017.1"/>
</dbReference>
<evidence type="ECO:0000313" key="3">
    <source>
        <dbReference type="Proteomes" id="UP000620596"/>
    </source>
</evidence>
<evidence type="ECO:0000313" key="2">
    <source>
        <dbReference type="EMBL" id="GGB11332.1"/>
    </source>
</evidence>
<reference evidence="2" key="2">
    <citation type="submission" date="2020-09" db="EMBL/GenBank/DDBJ databases">
        <authorList>
            <person name="Sun Q."/>
            <person name="Zhou Y."/>
        </authorList>
    </citation>
    <scope>NUCLEOTIDE SEQUENCE</scope>
    <source>
        <strain evidence="2">CGMCC 1.15322</strain>
    </source>
</reference>
<comment type="caution">
    <text evidence="2">The sequence shown here is derived from an EMBL/GenBank/DDBJ whole genome shotgun (WGS) entry which is preliminary data.</text>
</comment>
<dbReference type="SUPFAM" id="SSF141371">
    <property type="entry name" value="PilZ domain-like"/>
    <property type="match status" value="1"/>
</dbReference>
<gene>
    <name evidence="2" type="ORF">GCM10011496_35310</name>
</gene>
<evidence type="ECO:0000259" key="1">
    <source>
        <dbReference type="Pfam" id="PF07238"/>
    </source>
</evidence>
<dbReference type="Gene3D" id="2.40.10.220">
    <property type="entry name" value="predicted glycosyltransferase like domains"/>
    <property type="match status" value="1"/>
</dbReference>
<dbReference type="EMBL" id="BMIG01000017">
    <property type="protein sequence ID" value="GGB11332.1"/>
    <property type="molecule type" value="Genomic_DNA"/>
</dbReference>
<dbReference type="InterPro" id="IPR009875">
    <property type="entry name" value="PilZ_domain"/>
</dbReference>
<accession>A0A916WM59</accession>
<dbReference type="Proteomes" id="UP000620596">
    <property type="component" value="Unassembled WGS sequence"/>
</dbReference>
<organism evidence="2 3">
    <name type="scientific">Polaromonas eurypsychrophila</name>
    <dbReference type="NCBI Taxonomy" id="1614635"/>
    <lineage>
        <taxon>Bacteria</taxon>
        <taxon>Pseudomonadati</taxon>
        <taxon>Pseudomonadota</taxon>
        <taxon>Betaproteobacteria</taxon>
        <taxon>Burkholderiales</taxon>
        <taxon>Comamonadaceae</taxon>
        <taxon>Polaromonas</taxon>
    </lineage>
</organism>
<feature type="domain" description="PilZ" evidence="1">
    <location>
        <begin position="16"/>
        <end position="95"/>
    </location>
</feature>
<dbReference type="Pfam" id="PF07238">
    <property type="entry name" value="PilZ"/>
    <property type="match status" value="1"/>
</dbReference>
<sequence length="103" mass="11226">MEISTQNEKKAFLLDQRAAQRFGLALRLTVDGGEGATHDLSATGLYFASATRYLPGQAIEMVLEFPGTTGTRKLSCKAEVVRVTPVAREFNVAVRLLAPLFPE</sequence>
<keyword evidence="3" id="KW-1185">Reference proteome</keyword>
<reference evidence="2" key="1">
    <citation type="journal article" date="2014" name="Int. J. Syst. Evol. Microbiol.">
        <title>Complete genome sequence of Corynebacterium casei LMG S-19264T (=DSM 44701T), isolated from a smear-ripened cheese.</title>
        <authorList>
            <consortium name="US DOE Joint Genome Institute (JGI-PGF)"/>
            <person name="Walter F."/>
            <person name="Albersmeier A."/>
            <person name="Kalinowski J."/>
            <person name="Ruckert C."/>
        </authorList>
    </citation>
    <scope>NUCLEOTIDE SEQUENCE</scope>
    <source>
        <strain evidence="2">CGMCC 1.15322</strain>
    </source>
</reference>
<dbReference type="AlphaFoldDB" id="A0A916WM59"/>
<protein>
    <recommendedName>
        <fullName evidence="1">PilZ domain-containing protein</fullName>
    </recommendedName>
</protein>
<proteinExistence type="predicted"/>
<name>A0A916WM59_9BURK</name>